<dbReference type="OrthoDB" id="303107at2759"/>
<accession>A0A4Q4TBV4</accession>
<dbReference type="Proteomes" id="UP000293360">
    <property type="component" value="Unassembled WGS sequence"/>
</dbReference>
<proteinExistence type="predicted"/>
<evidence type="ECO:0000313" key="2">
    <source>
        <dbReference type="Proteomes" id="UP000293360"/>
    </source>
</evidence>
<reference evidence="1 2" key="1">
    <citation type="submission" date="2018-06" db="EMBL/GenBank/DDBJ databases">
        <title>Complete Genomes of Monosporascus.</title>
        <authorList>
            <person name="Robinson A.J."/>
            <person name="Natvig D.O."/>
        </authorList>
    </citation>
    <scope>NUCLEOTIDE SEQUENCE [LARGE SCALE GENOMIC DNA]</scope>
    <source>
        <strain evidence="1 2">CBS 110550</strain>
    </source>
</reference>
<keyword evidence="2" id="KW-1185">Reference proteome</keyword>
<sequence length="125" mass="14074">MRLKTQLLLDEKHYRLELCTPGTPFSQQTMKRHGYSGSAANRIGGPLASAGASQEADGGRVKICLFPTVWTYYRPPPPIQHDVTARVENHVVNYRNFIQKKGEESGYPQIVAKAVVALQRPRQRQ</sequence>
<name>A0A4Q4TBV4_9PEZI</name>
<evidence type="ECO:0000313" key="1">
    <source>
        <dbReference type="EMBL" id="RYP04018.1"/>
    </source>
</evidence>
<organism evidence="1 2">
    <name type="scientific">Monosporascus ibericus</name>
    <dbReference type="NCBI Taxonomy" id="155417"/>
    <lineage>
        <taxon>Eukaryota</taxon>
        <taxon>Fungi</taxon>
        <taxon>Dikarya</taxon>
        <taxon>Ascomycota</taxon>
        <taxon>Pezizomycotina</taxon>
        <taxon>Sordariomycetes</taxon>
        <taxon>Xylariomycetidae</taxon>
        <taxon>Xylariales</taxon>
        <taxon>Xylariales incertae sedis</taxon>
        <taxon>Monosporascus</taxon>
    </lineage>
</organism>
<gene>
    <name evidence="1" type="ORF">DL764_004712</name>
</gene>
<comment type="caution">
    <text evidence="1">The sequence shown here is derived from an EMBL/GenBank/DDBJ whole genome shotgun (WGS) entry which is preliminary data.</text>
</comment>
<dbReference type="AlphaFoldDB" id="A0A4Q4TBV4"/>
<protein>
    <submittedName>
        <fullName evidence="1">Uncharacterized protein</fullName>
    </submittedName>
</protein>
<dbReference type="EMBL" id="QJNU01000231">
    <property type="protein sequence ID" value="RYP04018.1"/>
    <property type="molecule type" value="Genomic_DNA"/>
</dbReference>